<keyword evidence="2" id="KW-1185">Reference proteome</keyword>
<reference evidence="1 2" key="1">
    <citation type="journal article" date="2016" name="Mol. Biol. Evol.">
        <title>Comparative Genomics of Early-Diverging Mushroom-Forming Fungi Provides Insights into the Origins of Lignocellulose Decay Capabilities.</title>
        <authorList>
            <person name="Nagy L.G."/>
            <person name="Riley R."/>
            <person name="Tritt A."/>
            <person name="Adam C."/>
            <person name="Daum C."/>
            <person name="Floudas D."/>
            <person name="Sun H."/>
            <person name="Yadav J.S."/>
            <person name="Pangilinan J."/>
            <person name="Larsson K.H."/>
            <person name="Matsuura K."/>
            <person name="Barry K."/>
            <person name="Labutti K."/>
            <person name="Kuo R."/>
            <person name="Ohm R.A."/>
            <person name="Bhattacharya S.S."/>
            <person name="Shirouzu T."/>
            <person name="Yoshinaga Y."/>
            <person name="Martin F.M."/>
            <person name="Grigoriev I.V."/>
            <person name="Hibbett D.S."/>
        </authorList>
    </citation>
    <scope>NUCLEOTIDE SEQUENCE [LARGE SCALE GENOMIC DNA]</scope>
    <source>
        <strain evidence="1 2">CBS 109695</strain>
    </source>
</reference>
<dbReference type="EMBL" id="KV417651">
    <property type="protein sequence ID" value="KZP12201.1"/>
    <property type="molecule type" value="Genomic_DNA"/>
</dbReference>
<proteinExistence type="predicted"/>
<sequence>MFYNWFMKQPPQTRCYIAAFVPDAATLKAGNKSYVGSGDLDSIQIWHVATPPNPNALSWNSRPERLALLGTTSFAQEEQVAVLRDGKELRPPTALVDCGGLEEVQITVEVVCESCYLELEQVFSMPGLGFDLVDVK</sequence>
<dbReference type="AlphaFoldDB" id="A0A166B272"/>
<evidence type="ECO:0000313" key="1">
    <source>
        <dbReference type="EMBL" id="KZP12201.1"/>
    </source>
</evidence>
<dbReference type="OrthoDB" id="8300214at2759"/>
<name>A0A166B272_9AGAM</name>
<organism evidence="1 2">
    <name type="scientific">Athelia psychrophila</name>
    <dbReference type="NCBI Taxonomy" id="1759441"/>
    <lineage>
        <taxon>Eukaryota</taxon>
        <taxon>Fungi</taxon>
        <taxon>Dikarya</taxon>
        <taxon>Basidiomycota</taxon>
        <taxon>Agaricomycotina</taxon>
        <taxon>Agaricomycetes</taxon>
        <taxon>Agaricomycetidae</taxon>
        <taxon>Atheliales</taxon>
        <taxon>Atheliaceae</taxon>
        <taxon>Athelia</taxon>
    </lineage>
</organism>
<evidence type="ECO:0000313" key="2">
    <source>
        <dbReference type="Proteomes" id="UP000076532"/>
    </source>
</evidence>
<gene>
    <name evidence="1" type="ORF">FIBSPDRAFT_870532</name>
</gene>
<dbReference type="Proteomes" id="UP000076532">
    <property type="component" value="Unassembled WGS sequence"/>
</dbReference>
<protein>
    <submittedName>
        <fullName evidence="1">Uncharacterized protein</fullName>
    </submittedName>
</protein>
<accession>A0A166B272</accession>